<dbReference type="AlphaFoldDB" id="A0A067P0Z8"/>
<proteinExistence type="predicted"/>
<dbReference type="OrthoDB" id="9450131at2759"/>
<dbReference type="HOGENOM" id="CLU_921720_0_0_1"/>
<dbReference type="VEuPathDB" id="FungiDB:PLEOSDRAFT_1095250"/>
<feature type="region of interest" description="Disordered" evidence="1">
    <location>
        <begin position="1"/>
        <end position="79"/>
    </location>
</feature>
<sequence>MPPKLRSSSLDVSAWKDDASTRSSESSTGTITPALTSASKWAPQTLRKASLDSRHSNDYEQESIRSSTSSHTYAPSVSVSRSDSHVGKYKYSSTTALDDAFVTVDNDVPTRLELNAALGADIIPLTTEITSLPCAGIRIAHGRLTGLMAWRFAVQLTDKPKPTATPTHPAFLPHKPAIVTNFILDTGSLRSLVPPETLYALGYSGKVFPGAEVGLLVQGVPVTCKVAPNGHAGRLSVQFMVAASLALYFDERLMAPVLYYSAHDNHAPSPDHVPTTVPSPPSPPFTLKQLIMSLVHFGHRPN</sequence>
<accession>A0A067P0Z8</accession>
<evidence type="ECO:0000313" key="2">
    <source>
        <dbReference type="EMBL" id="KDQ32890.1"/>
    </source>
</evidence>
<feature type="compositionally biased region" description="Polar residues" evidence="1">
    <location>
        <begin position="1"/>
        <end position="11"/>
    </location>
</feature>
<dbReference type="Proteomes" id="UP000027073">
    <property type="component" value="Unassembled WGS sequence"/>
</dbReference>
<feature type="compositionally biased region" description="Polar residues" evidence="1">
    <location>
        <begin position="21"/>
        <end position="39"/>
    </location>
</feature>
<feature type="compositionally biased region" description="Basic and acidic residues" evidence="1">
    <location>
        <begin position="49"/>
        <end position="58"/>
    </location>
</feature>
<dbReference type="STRING" id="1137138.A0A067P0Z8"/>
<evidence type="ECO:0000256" key="1">
    <source>
        <dbReference type="SAM" id="MobiDB-lite"/>
    </source>
</evidence>
<evidence type="ECO:0000313" key="3">
    <source>
        <dbReference type="Proteomes" id="UP000027073"/>
    </source>
</evidence>
<protein>
    <submittedName>
        <fullName evidence="2">Uncharacterized protein</fullName>
    </submittedName>
</protein>
<reference evidence="3" key="1">
    <citation type="journal article" date="2014" name="Proc. Natl. Acad. Sci. U.S.A.">
        <title>Extensive sampling of basidiomycete genomes demonstrates inadequacy of the white-rot/brown-rot paradigm for wood decay fungi.</title>
        <authorList>
            <person name="Riley R."/>
            <person name="Salamov A.A."/>
            <person name="Brown D.W."/>
            <person name="Nagy L.G."/>
            <person name="Floudas D."/>
            <person name="Held B.W."/>
            <person name="Levasseur A."/>
            <person name="Lombard V."/>
            <person name="Morin E."/>
            <person name="Otillar R."/>
            <person name="Lindquist E.A."/>
            <person name="Sun H."/>
            <person name="LaButti K.M."/>
            <person name="Schmutz J."/>
            <person name="Jabbour D."/>
            <person name="Luo H."/>
            <person name="Baker S.E."/>
            <person name="Pisabarro A.G."/>
            <person name="Walton J.D."/>
            <person name="Blanchette R.A."/>
            <person name="Henrissat B."/>
            <person name="Martin F."/>
            <person name="Cullen D."/>
            <person name="Hibbett D.S."/>
            <person name="Grigoriev I.V."/>
        </authorList>
    </citation>
    <scope>NUCLEOTIDE SEQUENCE [LARGE SCALE GENOMIC DNA]</scope>
    <source>
        <strain evidence="3">PC15</strain>
    </source>
</reference>
<gene>
    <name evidence="2" type="ORF">PLEOSDRAFT_1095250</name>
</gene>
<dbReference type="InParanoid" id="A0A067P0Z8"/>
<name>A0A067P0Z8_PLEO1</name>
<feature type="compositionally biased region" description="Polar residues" evidence="1">
    <location>
        <begin position="64"/>
        <end position="79"/>
    </location>
</feature>
<organism evidence="2 3">
    <name type="scientific">Pleurotus ostreatus (strain PC15)</name>
    <name type="common">Oyster mushroom</name>
    <dbReference type="NCBI Taxonomy" id="1137138"/>
    <lineage>
        <taxon>Eukaryota</taxon>
        <taxon>Fungi</taxon>
        <taxon>Dikarya</taxon>
        <taxon>Basidiomycota</taxon>
        <taxon>Agaricomycotina</taxon>
        <taxon>Agaricomycetes</taxon>
        <taxon>Agaricomycetidae</taxon>
        <taxon>Agaricales</taxon>
        <taxon>Pleurotineae</taxon>
        <taxon>Pleurotaceae</taxon>
        <taxon>Pleurotus</taxon>
    </lineage>
</organism>
<dbReference type="EMBL" id="KL198004">
    <property type="protein sequence ID" value="KDQ32890.1"/>
    <property type="molecule type" value="Genomic_DNA"/>
</dbReference>